<dbReference type="InterPro" id="IPR050091">
    <property type="entry name" value="PKS_NRPS_Biosynth_Enz"/>
</dbReference>
<name>A0A443RZF8_9ACAR</name>
<dbReference type="InterPro" id="IPR016039">
    <property type="entry name" value="Thiolase-like"/>
</dbReference>
<keyword evidence="6" id="KW-0443">Lipid metabolism</keyword>
<keyword evidence="8" id="KW-0511">Multifunctional enzyme</keyword>
<evidence type="ECO:0000256" key="5">
    <source>
        <dbReference type="ARBA" id="ARBA00023002"/>
    </source>
</evidence>
<keyword evidence="1" id="KW-0596">Phosphopantetheine</keyword>
<dbReference type="GO" id="GO:0016491">
    <property type="term" value="F:oxidoreductase activity"/>
    <property type="evidence" value="ECO:0007669"/>
    <property type="project" value="UniProtKB-KW"/>
</dbReference>
<organism evidence="10 11">
    <name type="scientific">Leptotrombidium deliense</name>
    <dbReference type="NCBI Taxonomy" id="299467"/>
    <lineage>
        <taxon>Eukaryota</taxon>
        <taxon>Metazoa</taxon>
        <taxon>Ecdysozoa</taxon>
        <taxon>Arthropoda</taxon>
        <taxon>Chelicerata</taxon>
        <taxon>Arachnida</taxon>
        <taxon>Acari</taxon>
        <taxon>Acariformes</taxon>
        <taxon>Trombidiformes</taxon>
        <taxon>Prostigmata</taxon>
        <taxon>Anystina</taxon>
        <taxon>Parasitengona</taxon>
        <taxon>Trombiculoidea</taxon>
        <taxon>Trombiculidae</taxon>
        <taxon>Leptotrombidium</taxon>
    </lineage>
</organism>
<dbReference type="CDD" id="cd00833">
    <property type="entry name" value="PKS"/>
    <property type="match status" value="1"/>
</dbReference>
<dbReference type="GO" id="GO:0006633">
    <property type="term" value="P:fatty acid biosynthetic process"/>
    <property type="evidence" value="ECO:0007669"/>
    <property type="project" value="UniProtKB-KW"/>
</dbReference>
<dbReference type="SMART" id="SM00825">
    <property type="entry name" value="PKS_KS"/>
    <property type="match status" value="1"/>
</dbReference>
<dbReference type="PANTHER" id="PTHR43775:SF7">
    <property type="entry name" value="FATTY ACID SYNTHASE"/>
    <property type="match status" value="1"/>
</dbReference>
<evidence type="ECO:0000256" key="8">
    <source>
        <dbReference type="ARBA" id="ARBA00023268"/>
    </source>
</evidence>
<dbReference type="InterPro" id="IPR020841">
    <property type="entry name" value="PKS_Beta-ketoAc_synthase_dom"/>
</dbReference>
<keyword evidence="3" id="KW-0276">Fatty acid metabolism</keyword>
<proteinExistence type="predicted"/>
<sequence length="237" mass="26456">MDVNDSIVITGISGRFAAADSVDEFERCLYEGVNLVSESDRWPKDFFGLSNQIAFIKDLSKFDAQFFGINDNDAELLDPQIRILIEVIFESICDAGESRDSVKGSKTGIYFASFYNEIDRNLRAEDIDYFNLRQTFLGWLSYAFDITGPCYMYETACSSSCTAIVEAFNALKHGLINYAIITTSNMNFSPSYGLIFQKLGLVSADGKCRFLDANASGYVKSEAVTSFILQKQSTAKR</sequence>
<keyword evidence="4" id="KW-0521">NADP</keyword>
<evidence type="ECO:0000256" key="3">
    <source>
        <dbReference type="ARBA" id="ARBA00022832"/>
    </source>
</evidence>
<evidence type="ECO:0000259" key="9">
    <source>
        <dbReference type="PROSITE" id="PS52004"/>
    </source>
</evidence>
<dbReference type="Gene3D" id="3.40.47.10">
    <property type="match status" value="1"/>
</dbReference>
<feature type="non-terminal residue" evidence="10">
    <location>
        <position position="237"/>
    </location>
</feature>
<dbReference type="PROSITE" id="PS52004">
    <property type="entry name" value="KS3_2"/>
    <property type="match status" value="1"/>
</dbReference>
<dbReference type="Proteomes" id="UP000288716">
    <property type="component" value="Unassembled WGS sequence"/>
</dbReference>
<evidence type="ECO:0000313" key="10">
    <source>
        <dbReference type="EMBL" id="RWS20646.1"/>
    </source>
</evidence>
<dbReference type="PANTHER" id="PTHR43775">
    <property type="entry name" value="FATTY ACID SYNTHASE"/>
    <property type="match status" value="1"/>
</dbReference>
<evidence type="ECO:0000313" key="11">
    <source>
        <dbReference type="Proteomes" id="UP000288716"/>
    </source>
</evidence>
<dbReference type="EMBL" id="NCKV01016337">
    <property type="protein sequence ID" value="RWS20646.1"/>
    <property type="molecule type" value="Genomic_DNA"/>
</dbReference>
<dbReference type="AlphaFoldDB" id="A0A443RZF8"/>
<comment type="caution">
    <text evidence="10">The sequence shown here is derived from an EMBL/GenBank/DDBJ whole genome shotgun (WGS) entry which is preliminary data.</text>
</comment>
<dbReference type="VEuPathDB" id="VectorBase:LDEU011394"/>
<dbReference type="Pfam" id="PF00109">
    <property type="entry name" value="ketoacyl-synt"/>
    <property type="match status" value="1"/>
</dbReference>
<dbReference type="InterPro" id="IPR014030">
    <property type="entry name" value="Ketoacyl_synth_N"/>
</dbReference>
<evidence type="ECO:0000256" key="7">
    <source>
        <dbReference type="ARBA" id="ARBA00023160"/>
    </source>
</evidence>
<keyword evidence="11" id="KW-1185">Reference proteome</keyword>
<protein>
    <submittedName>
        <fullName evidence="10">Fatty acid synthase-like protein</fullName>
    </submittedName>
</protein>
<feature type="domain" description="Ketosynthase family 3 (KS3)" evidence="9">
    <location>
        <begin position="4"/>
        <end position="237"/>
    </location>
</feature>
<evidence type="ECO:0000256" key="4">
    <source>
        <dbReference type="ARBA" id="ARBA00022857"/>
    </source>
</evidence>
<accession>A0A443RZF8</accession>
<dbReference type="OrthoDB" id="10065950at2759"/>
<keyword evidence="5" id="KW-0560">Oxidoreductase</keyword>
<gene>
    <name evidence="10" type="ORF">B4U80_00928</name>
</gene>
<keyword evidence="7" id="KW-0275">Fatty acid biosynthesis</keyword>
<evidence type="ECO:0000256" key="2">
    <source>
        <dbReference type="ARBA" id="ARBA00022516"/>
    </source>
</evidence>
<evidence type="ECO:0000256" key="1">
    <source>
        <dbReference type="ARBA" id="ARBA00022450"/>
    </source>
</evidence>
<evidence type="ECO:0000256" key="6">
    <source>
        <dbReference type="ARBA" id="ARBA00023098"/>
    </source>
</evidence>
<dbReference type="SUPFAM" id="SSF53901">
    <property type="entry name" value="Thiolase-like"/>
    <property type="match status" value="1"/>
</dbReference>
<reference evidence="10 11" key="1">
    <citation type="journal article" date="2018" name="Gigascience">
        <title>Genomes of trombidid mites reveal novel predicted allergens and laterally-transferred genes associated with secondary metabolism.</title>
        <authorList>
            <person name="Dong X."/>
            <person name="Chaisiri K."/>
            <person name="Xia D."/>
            <person name="Armstrong S.D."/>
            <person name="Fang Y."/>
            <person name="Donnelly M.J."/>
            <person name="Kadowaki T."/>
            <person name="McGarry J.W."/>
            <person name="Darby A.C."/>
            <person name="Makepeace B.L."/>
        </authorList>
    </citation>
    <scope>NUCLEOTIDE SEQUENCE [LARGE SCALE GENOMIC DNA]</scope>
    <source>
        <strain evidence="10">UoL-UT</strain>
    </source>
</reference>
<dbReference type="STRING" id="299467.A0A443RZF8"/>
<keyword evidence="2" id="KW-0444">Lipid biosynthesis</keyword>
<dbReference type="GO" id="GO:0004312">
    <property type="term" value="F:fatty acid synthase activity"/>
    <property type="evidence" value="ECO:0007669"/>
    <property type="project" value="TreeGrafter"/>
</dbReference>